<dbReference type="PANTHER" id="PTHR46353">
    <property type="entry name" value="ZINC FINGER PROTEIN 5"/>
    <property type="match status" value="1"/>
</dbReference>
<keyword evidence="2" id="KW-1185">Reference proteome</keyword>
<dbReference type="Proteomes" id="UP001412067">
    <property type="component" value="Unassembled WGS sequence"/>
</dbReference>
<evidence type="ECO:0000313" key="2">
    <source>
        <dbReference type="Proteomes" id="UP001412067"/>
    </source>
</evidence>
<dbReference type="EMBL" id="JBBWWR010000016">
    <property type="protein sequence ID" value="KAK8947664.1"/>
    <property type="molecule type" value="Genomic_DNA"/>
</dbReference>
<dbReference type="PANTHER" id="PTHR46353:SF5">
    <property type="entry name" value="ZINC FINGER PROTEIN 5"/>
    <property type="match status" value="1"/>
</dbReference>
<comment type="caution">
    <text evidence="1">The sequence shown here is derived from an EMBL/GenBank/DDBJ whole genome shotgun (WGS) entry which is preliminary data.</text>
</comment>
<evidence type="ECO:0008006" key="3">
    <source>
        <dbReference type="Google" id="ProtNLM"/>
    </source>
</evidence>
<sequence length="103" mass="11635">MHGIDMSAMLRSDRVFVGDDTNVVVLVYWHRVHCTLAGTEEAGWIKMASASFCLKEFQKSQALGGHLNAHKERMNKKSLELESRKTNINCYLQPFIKSHGATL</sequence>
<reference evidence="1 2" key="1">
    <citation type="journal article" date="2022" name="Nat. Plants">
        <title>Genomes of leafy and leafless Platanthera orchids illuminate the evolution of mycoheterotrophy.</title>
        <authorList>
            <person name="Li M.H."/>
            <person name="Liu K.W."/>
            <person name="Li Z."/>
            <person name="Lu H.C."/>
            <person name="Ye Q.L."/>
            <person name="Zhang D."/>
            <person name="Wang J.Y."/>
            <person name="Li Y.F."/>
            <person name="Zhong Z.M."/>
            <person name="Liu X."/>
            <person name="Yu X."/>
            <person name="Liu D.K."/>
            <person name="Tu X.D."/>
            <person name="Liu B."/>
            <person name="Hao Y."/>
            <person name="Liao X.Y."/>
            <person name="Jiang Y.T."/>
            <person name="Sun W.H."/>
            <person name="Chen J."/>
            <person name="Chen Y.Q."/>
            <person name="Ai Y."/>
            <person name="Zhai J.W."/>
            <person name="Wu S.S."/>
            <person name="Zhou Z."/>
            <person name="Hsiao Y.Y."/>
            <person name="Wu W.L."/>
            <person name="Chen Y.Y."/>
            <person name="Lin Y.F."/>
            <person name="Hsu J.L."/>
            <person name="Li C.Y."/>
            <person name="Wang Z.W."/>
            <person name="Zhao X."/>
            <person name="Zhong W.Y."/>
            <person name="Ma X.K."/>
            <person name="Ma L."/>
            <person name="Huang J."/>
            <person name="Chen G.Z."/>
            <person name="Huang M.Z."/>
            <person name="Huang L."/>
            <person name="Peng D.H."/>
            <person name="Luo Y.B."/>
            <person name="Zou S.Q."/>
            <person name="Chen S.P."/>
            <person name="Lan S."/>
            <person name="Tsai W.C."/>
            <person name="Van de Peer Y."/>
            <person name="Liu Z.J."/>
        </authorList>
    </citation>
    <scope>NUCLEOTIDE SEQUENCE [LARGE SCALE GENOMIC DNA]</scope>
    <source>
        <strain evidence="1">Lor288</strain>
    </source>
</reference>
<gene>
    <name evidence="1" type="ORF">KSP40_PGU011270</name>
</gene>
<proteinExistence type="predicted"/>
<accession>A0ABR2LQ78</accession>
<organism evidence="1 2">
    <name type="scientific">Platanthera guangdongensis</name>
    <dbReference type="NCBI Taxonomy" id="2320717"/>
    <lineage>
        <taxon>Eukaryota</taxon>
        <taxon>Viridiplantae</taxon>
        <taxon>Streptophyta</taxon>
        <taxon>Embryophyta</taxon>
        <taxon>Tracheophyta</taxon>
        <taxon>Spermatophyta</taxon>
        <taxon>Magnoliopsida</taxon>
        <taxon>Liliopsida</taxon>
        <taxon>Asparagales</taxon>
        <taxon>Orchidaceae</taxon>
        <taxon>Orchidoideae</taxon>
        <taxon>Orchideae</taxon>
        <taxon>Orchidinae</taxon>
        <taxon>Platanthera</taxon>
    </lineage>
</organism>
<name>A0ABR2LQ78_9ASPA</name>
<evidence type="ECO:0000313" key="1">
    <source>
        <dbReference type="EMBL" id="KAK8947664.1"/>
    </source>
</evidence>
<dbReference type="InterPro" id="IPR044299">
    <property type="entry name" value="GIS3/ZFP5/ZFP6"/>
</dbReference>
<protein>
    <recommendedName>
        <fullName evidence="3">C2H2-type domain-containing protein</fullName>
    </recommendedName>
</protein>